<feature type="transmembrane region" description="Helical" evidence="1">
    <location>
        <begin position="75"/>
        <end position="99"/>
    </location>
</feature>
<dbReference type="KEGG" id="prh:LT40_00125"/>
<dbReference type="STRING" id="216142.LT40_00125"/>
<feature type="transmembrane region" description="Helical" evidence="1">
    <location>
        <begin position="7"/>
        <end position="29"/>
    </location>
</feature>
<gene>
    <name evidence="2" type="ORF">LT40_00125</name>
</gene>
<reference evidence="2 3" key="1">
    <citation type="journal article" date="2015" name="J. Biotechnol.">
        <title>Complete genome sequence of Pseudomonas rhizosphaerae IH5T (=DSM 16299T), a phosphate-solubilizing rhizobacterium for bacterial biofertilizer.</title>
        <authorList>
            <person name="Kwak Y."/>
            <person name="Jung B.K."/>
            <person name="Shin J.H."/>
        </authorList>
    </citation>
    <scope>NUCLEOTIDE SEQUENCE [LARGE SCALE GENOMIC DNA]</scope>
    <source>
        <strain evidence="2">DSM 16299</strain>
    </source>
</reference>
<name>A0A089YQG0_9PSED</name>
<dbReference type="OrthoDB" id="9809977at2"/>
<evidence type="ECO:0000313" key="3">
    <source>
        <dbReference type="Proteomes" id="UP000029499"/>
    </source>
</evidence>
<dbReference type="Proteomes" id="UP000029499">
    <property type="component" value="Chromosome"/>
</dbReference>
<keyword evidence="1" id="KW-0812">Transmembrane</keyword>
<dbReference type="EMBL" id="CP009533">
    <property type="protein sequence ID" value="AIS15895.1"/>
    <property type="molecule type" value="Genomic_DNA"/>
</dbReference>
<protein>
    <submittedName>
        <fullName evidence="2">Membrane protein</fullName>
    </submittedName>
</protein>
<dbReference type="eggNOG" id="COG2141">
    <property type="taxonomic scope" value="Bacteria"/>
</dbReference>
<feature type="transmembrane region" description="Helical" evidence="1">
    <location>
        <begin position="143"/>
        <end position="162"/>
    </location>
</feature>
<organism evidence="2 3">
    <name type="scientific">Pseudomonas rhizosphaerae</name>
    <dbReference type="NCBI Taxonomy" id="216142"/>
    <lineage>
        <taxon>Bacteria</taxon>
        <taxon>Pseudomonadati</taxon>
        <taxon>Pseudomonadota</taxon>
        <taxon>Gammaproteobacteria</taxon>
        <taxon>Pseudomonadales</taxon>
        <taxon>Pseudomonadaceae</taxon>
        <taxon>Pseudomonas</taxon>
    </lineage>
</organism>
<accession>A0A089YQG0</accession>
<keyword evidence="3" id="KW-1185">Reference proteome</keyword>
<keyword evidence="1" id="KW-1133">Transmembrane helix</keyword>
<dbReference type="NCBIfam" id="NF038065">
    <property type="entry name" value="Pr6Pr"/>
    <property type="match status" value="1"/>
</dbReference>
<dbReference type="AlphaFoldDB" id="A0A089YQG0"/>
<evidence type="ECO:0000256" key="1">
    <source>
        <dbReference type="SAM" id="Phobius"/>
    </source>
</evidence>
<feature type="transmembrane region" description="Helical" evidence="1">
    <location>
        <begin position="41"/>
        <end position="63"/>
    </location>
</feature>
<feature type="transmembrane region" description="Helical" evidence="1">
    <location>
        <begin position="182"/>
        <end position="203"/>
    </location>
</feature>
<dbReference type="InterPro" id="IPR049713">
    <property type="entry name" value="Pr6Pr-like"/>
</dbReference>
<sequence length="213" mass="23718">MIRAERTLVALAAAATWFALALQLYLVLWSRWQVEASLLGGLVHFFSFFTILTNTAVAGVLTAHVAKRDSTWRRLCLRPAVSSGVLVSIVVVGVAYSLLLRNLWQPQGWQWLANELLHDVLPVSFVVYWACCVPKGTLRLRHVAAWAVYPVVYFAYLLLRGQSIGVYPYPFLDVSKLGMGQVWLNALGVLVAFIGCSALVLVIDRCWERAGAR</sequence>
<proteinExistence type="predicted"/>
<evidence type="ECO:0000313" key="2">
    <source>
        <dbReference type="EMBL" id="AIS15895.1"/>
    </source>
</evidence>
<keyword evidence="1" id="KW-0472">Membrane</keyword>
<feature type="transmembrane region" description="Helical" evidence="1">
    <location>
        <begin position="111"/>
        <end position="131"/>
    </location>
</feature>
<dbReference type="HOGENOM" id="CLU_077680_0_0_6"/>
<dbReference type="RefSeq" id="WP_043184961.1">
    <property type="nucleotide sequence ID" value="NZ_CP009533.1"/>
</dbReference>